<keyword evidence="2" id="KW-1133">Transmembrane helix</keyword>
<dbReference type="AlphaFoldDB" id="A0A8K0L8U6"/>
<dbReference type="EMBL" id="JAESVG020000001">
    <property type="protein sequence ID" value="KAG8632096.1"/>
    <property type="molecule type" value="Genomic_DNA"/>
</dbReference>
<reference evidence="3" key="1">
    <citation type="submission" date="2021-07" db="EMBL/GenBank/DDBJ databases">
        <title>Elsinoe batatas strain:CRI-CJ2 Genome sequencing and assembly.</title>
        <authorList>
            <person name="Huang L."/>
        </authorList>
    </citation>
    <scope>NUCLEOTIDE SEQUENCE</scope>
    <source>
        <strain evidence="3">CRI-CJ2</strain>
    </source>
</reference>
<dbReference type="PANTHER" id="PTHR12459:SF19">
    <property type="entry name" value="TRANSMEMBRANE PROTEIN 135 N-TERMINAL DOMAIN-CONTAINING PROTEIN"/>
    <property type="match status" value="1"/>
</dbReference>
<evidence type="ECO:0008006" key="5">
    <source>
        <dbReference type="Google" id="ProtNLM"/>
    </source>
</evidence>
<evidence type="ECO:0000313" key="4">
    <source>
        <dbReference type="Proteomes" id="UP000809789"/>
    </source>
</evidence>
<keyword evidence="2" id="KW-0812">Transmembrane</keyword>
<evidence type="ECO:0000313" key="3">
    <source>
        <dbReference type="EMBL" id="KAG8632096.1"/>
    </source>
</evidence>
<keyword evidence="2" id="KW-0472">Membrane</keyword>
<comment type="caution">
    <text evidence="3">The sequence shown here is derived from an EMBL/GenBank/DDBJ whole genome shotgun (WGS) entry which is preliminary data.</text>
</comment>
<name>A0A8K0L8U6_9PEZI</name>
<feature type="transmembrane region" description="Helical" evidence="2">
    <location>
        <begin position="408"/>
        <end position="430"/>
    </location>
</feature>
<organism evidence="3 4">
    <name type="scientific">Elsinoe batatas</name>
    <dbReference type="NCBI Taxonomy" id="2601811"/>
    <lineage>
        <taxon>Eukaryota</taxon>
        <taxon>Fungi</taxon>
        <taxon>Dikarya</taxon>
        <taxon>Ascomycota</taxon>
        <taxon>Pezizomycotina</taxon>
        <taxon>Dothideomycetes</taxon>
        <taxon>Dothideomycetidae</taxon>
        <taxon>Myriangiales</taxon>
        <taxon>Elsinoaceae</taxon>
        <taxon>Elsinoe</taxon>
    </lineage>
</organism>
<sequence length="542" mass="60406">MSVSPSESSSRPSNGSSGSSNSKQPLDPVFRNALRYTVSSKEYELLHNYLLSRAPETVKKRAPQPKKYEVMMRHGGEYNSASIRAALRVFIAVYTGFKGREIISQKLLRRRQQTAGATAPPPPKGSNARIAGSFSLILLFHRLLFRFFTRLRASLLESSSAPFRDRNPKVARALTSSMTPAIGAALSGLFLSLTPSSPLRVTIAIYVLTRSLEFSYNALEESRTIWKNGRPHWFGSWLLMPFCYGQLLHAFVFDRECFPSAFGDFILRRSPEYIHSRPANYPSHLPYPATYDIVDALASLSKLKWPAFTSPVLIPASTTKSLPTPSLERVRPLTAPAHPLTKHTSCAILHPSDPSCARTHLKFWLQSFPQTLKLMTMIYSAFALLSFRRALASPAKFSATLAERIIRLSIFITGAIGSAWGSICLFNALLPKSFLPTQRFFLSGMVGGSWAYVARRGERGNFLYCLRLSLDSAWKVGKRRGWWRGVKGGDVLLFTAALALTGVVYEKRRMAVRRGVIRKGVGWARGESWGEGEVEGKGEKEE</sequence>
<keyword evidence="4" id="KW-1185">Reference proteome</keyword>
<protein>
    <recommendedName>
        <fullName evidence="5">Transmembrane protein 135 N-terminal domain-containing protein</fullName>
    </recommendedName>
</protein>
<dbReference type="Proteomes" id="UP000809789">
    <property type="component" value="Unassembled WGS sequence"/>
</dbReference>
<dbReference type="InterPro" id="IPR026749">
    <property type="entry name" value="Tmem135"/>
</dbReference>
<accession>A0A8K0L8U6</accession>
<evidence type="ECO:0000256" key="1">
    <source>
        <dbReference type="SAM" id="MobiDB-lite"/>
    </source>
</evidence>
<proteinExistence type="predicted"/>
<feature type="compositionally biased region" description="Low complexity" evidence="1">
    <location>
        <begin position="1"/>
        <end position="22"/>
    </location>
</feature>
<evidence type="ECO:0000256" key="2">
    <source>
        <dbReference type="SAM" id="Phobius"/>
    </source>
</evidence>
<dbReference type="OrthoDB" id="291792at2759"/>
<dbReference type="PANTHER" id="PTHR12459">
    <property type="entry name" value="TRANSMEMBRANE PROTEIN 135-RELATED"/>
    <property type="match status" value="1"/>
</dbReference>
<feature type="region of interest" description="Disordered" evidence="1">
    <location>
        <begin position="1"/>
        <end position="27"/>
    </location>
</feature>
<gene>
    <name evidence="3" type="ORF">KVT40_001236</name>
</gene>
<feature type="transmembrane region" description="Helical" evidence="2">
    <location>
        <begin position="368"/>
        <end position="387"/>
    </location>
</feature>
<feature type="transmembrane region" description="Helical" evidence="2">
    <location>
        <begin position="488"/>
        <end position="505"/>
    </location>
</feature>